<dbReference type="PATRIC" id="fig|69.6.peg.780"/>
<feature type="compositionally biased region" description="Basic residues" evidence="1">
    <location>
        <begin position="25"/>
        <end position="36"/>
    </location>
</feature>
<protein>
    <submittedName>
        <fullName evidence="2">Uncharacterized protein</fullName>
    </submittedName>
</protein>
<dbReference type="KEGG" id="lez:GLE_0791"/>
<reference evidence="2 3" key="1">
    <citation type="submission" date="2015-11" db="EMBL/GenBank/DDBJ databases">
        <title>Genome sequences of Lysobacter enzymogenes strain C3 and Lysobacter antibioticus ATCC 29479.</title>
        <authorList>
            <person name="Kobayashi D.Y."/>
        </authorList>
    </citation>
    <scope>NUCLEOTIDE SEQUENCE [LARGE SCALE GENOMIC DNA]</scope>
    <source>
        <strain evidence="2 3">C3</strain>
    </source>
</reference>
<dbReference type="AlphaFoldDB" id="A0A0S2DC89"/>
<dbReference type="EMBL" id="CP013140">
    <property type="protein sequence ID" value="ALN56149.1"/>
    <property type="molecule type" value="Genomic_DNA"/>
</dbReference>
<accession>A0A0S2DC89</accession>
<evidence type="ECO:0000313" key="2">
    <source>
        <dbReference type="EMBL" id="ALN56149.1"/>
    </source>
</evidence>
<name>A0A0S2DC89_LYSEN</name>
<gene>
    <name evidence="2" type="ORF">GLE_0791</name>
</gene>
<feature type="compositionally biased region" description="Low complexity" evidence="1">
    <location>
        <begin position="1"/>
        <end position="11"/>
    </location>
</feature>
<proteinExistence type="predicted"/>
<sequence>MPARAARTGAPRRGGGSVNRIACRPLRRRAPRRSRRVCSADPRARARAARCRAPRRARFAGPARIRSRCARCRGIECGPSRRGGRSRSLDER</sequence>
<dbReference type="STRING" id="69.GLE_0791"/>
<evidence type="ECO:0000313" key="3">
    <source>
        <dbReference type="Proteomes" id="UP000061569"/>
    </source>
</evidence>
<organism evidence="2 3">
    <name type="scientific">Lysobacter enzymogenes</name>
    <dbReference type="NCBI Taxonomy" id="69"/>
    <lineage>
        <taxon>Bacteria</taxon>
        <taxon>Pseudomonadati</taxon>
        <taxon>Pseudomonadota</taxon>
        <taxon>Gammaproteobacteria</taxon>
        <taxon>Lysobacterales</taxon>
        <taxon>Lysobacteraceae</taxon>
        <taxon>Lysobacter</taxon>
    </lineage>
</organism>
<dbReference type="Proteomes" id="UP000061569">
    <property type="component" value="Chromosome"/>
</dbReference>
<feature type="region of interest" description="Disordered" evidence="1">
    <location>
        <begin position="1"/>
        <end position="45"/>
    </location>
</feature>
<evidence type="ECO:0000256" key="1">
    <source>
        <dbReference type="SAM" id="MobiDB-lite"/>
    </source>
</evidence>